<keyword evidence="4" id="KW-0067">ATP-binding</keyword>
<dbReference type="NCBIfam" id="TIGR00147">
    <property type="entry name" value="YegS/Rv2252/BmrU family lipid kinase"/>
    <property type="match status" value="1"/>
</dbReference>
<evidence type="ECO:0000256" key="1">
    <source>
        <dbReference type="ARBA" id="ARBA00022679"/>
    </source>
</evidence>
<dbReference type="PROSITE" id="PS50146">
    <property type="entry name" value="DAGK"/>
    <property type="match status" value="1"/>
</dbReference>
<dbReference type="InterPro" id="IPR005218">
    <property type="entry name" value="Diacylglycerol/lipid_kinase"/>
</dbReference>
<dbReference type="AlphaFoldDB" id="A0A517R1P2"/>
<evidence type="ECO:0000256" key="2">
    <source>
        <dbReference type="ARBA" id="ARBA00022741"/>
    </source>
</evidence>
<dbReference type="SUPFAM" id="SSF111331">
    <property type="entry name" value="NAD kinase/diacylglycerol kinase-like"/>
    <property type="match status" value="1"/>
</dbReference>
<dbReference type="Pfam" id="PF00781">
    <property type="entry name" value="DAGK_cat"/>
    <property type="match status" value="1"/>
</dbReference>
<accession>A0A517R1P2</accession>
<dbReference type="InterPro" id="IPR001206">
    <property type="entry name" value="Diacylglycerol_kinase_cat_dom"/>
</dbReference>
<sequence>MIVAGGDGTVSLAASCLAGSDTALGIIPTGSGNDFARNLGLPLDADQAADVVESGQPKPIDLGVIEVREERRLFANMATAGNTGMYLDELDSDTKARWGPFCYMRGVVDLLRDLKPFQLTIEWDEGEPISGDFLNVFVANGQGSGGGMTVSPDAKMDDGLFDVVLVRDGMPGEIAGLTAEYLMQTFMEHELIEFRRCRSLSIESDPSMSITADGELVGEAPARFEVLPGALRVISP</sequence>
<evidence type="ECO:0000313" key="7">
    <source>
        <dbReference type="Proteomes" id="UP000317318"/>
    </source>
</evidence>
<dbReference type="Gene3D" id="3.40.50.10330">
    <property type="entry name" value="Probable inorganic polyphosphate/atp-NAD kinase, domain 1"/>
    <property type="match status" value="1"/>
</dbReference>
<dbReference type="EMBL" id="CP036268">
    <property type="protein sequence ID" value="QDT37807.1"/>
    <property type="molecule type" value="Genomic_DNA"/>
</dbReference>
<dbReference type="Pfam" id="PF19279">
    <property type="entry name" value="YegS_C"/>
    <property type="match status" value="1"/>
</dbReference>
<protein>
    <submittedName>
        <fullName evidence="6">Diacylglycerol kinase</fullName>
        <ecNumber evidence="6">2.7.1.107</ecNumber>
    </submittedName>
</protein>
<keyword evidence="7" id="KW-1185">Reference proteome</keyword>
<gene>
    <name evidence="6" type="primary">dagK</name>
    <name evidence="6" type="ORF">Pan189_21890</name>
</gene>
<evidence type="ECO:0000256" key="4">
    <source>
        <dbReference type="ARBA" id="ARBA00022840"/>
    </source>
</evidence>
<dbReference type="Proteomes" id="UP000317318">
    <property type="component" value="Chromosome"/>
</dbReference>
<dbReference type="InterPro" id="IPR016064">
    <property type="entry name" value="NAD/diacylglycerol_kinase_sf"/>
</dbReference>
<keyword evidence="2" id="KW-0547">Nucleotide-binding</keyword>
<evidence type="ECO:0000256" key="3">
    <source>
        <dbReference type="ARBA" id="ARBA00022777"/>
    </source>
</evidence>
<name>A0A517R1P2_9PLAN</name>
<dbReference type="InterPro" id="IPR045540">
    <property type="entry name" value="YegS/DAGK_C"/>
</dbReference>
<dbReference type="InterPro" id="IPR017438">
    <property type="entry name" value="ATP-NAD_kinase_N"/>
</dbReference>
<dbReference type="PANTHER" id="PTHR12358:SF54">
    <property type="entry name" value="SPHINGOSINE KINASE RELATED PROTEIN"/>
    <property type="match status" value="1"/>
</dbReference>
<keyword evidence="1 6" id="KW-0808">Transferase</keyword>
<feature type="domain" description="DAGKc" evidence="5">
    <location>
        <begin position="1"/>
        <end position="69"/>
    </location>
</feature>
<dbReference type="GO" id="GO:0008654">
    <property type="term" value="P:phospholipid biosynthetic process"/>
    <property type="evidence" value="ECO:0007669"/>
    <property type="project" value="InterPro"/>
</dbReference>
<keyword evidence="3 6" id="KW-0418">Kinase</keyword>
<dbReference type="PANTHER" id="PTHR12358">
    <property type="entry name" value="SPHINGOSINE KINASE"/>
    <property type="match status" value="1"/>
</dbReference>
<reference evidence="6 7" key="1">
    <citation type="submission" date="2019-02" db="EMBL/GenBank/DDBJ databases">
        <title>Deep-cultivation of Planctomycetes and their phenomic and genomic characterization uncovers novel biology.</title>
        <authorList>
            <person name="Wiegand S."/>
            <person name="Jogler M."/>
            <person name="Boedeker C."/>
            <person name="Pinto D."/>
            <person name="Vollmers J."/>
            <person name="Rivas-Marin E."/>
            <person name="Kohn T."/>
            <person name="Peeters S.H."/>
            <person name="Heuer A."/>
            <person name="Rast P."/>
            <person name="Oberbeckmann S."/>
            <person name="Bunk B."/>
            <person name="Jeske O."/>
            <person name="Meyerdierks A."/>
            <person name="Storesund J.E."/>
            <person name="Kallscheuer N."/>
            <person name="Luecker S."/>
            <person name="Lage O.M."/>
            <person name="Pohl T."/>
            <person name="Merkel B.J."/>
            <person name="Hornburger P."/>
            <person name="Mueller R.-W."/>
            <person name="Bruemmer F."/>
            <person name="Labrenz M."/>
            <person name="Spormann A.M."/>
            <person name="Op den Camp H."/>
            <person name="Overmann J."/>
            <person name="Amann R."/>
            <person name="Jetten M.S.M."/>
            <person name="Mascher T."/>
            <person name="Medema M.H."/>
            <person name="Devos D.P."/>
            <person name="Kaster A.-K."/>
            <person name="Ovreas L."/>
            <person name="Rohde M."/>
            <person name="Galperin M.Y."/>
            <person name="Jogler C."/>
        </authorList>
    </citation>
    <scope>NUCLEOTIDE SEQUENCE [LARGE SCALE GENOMIC DNA]</scope>
    <source>
        <strain evidence="6 7">Pan189</strain>
    </source>
</reference>
<evidence type="ECO:0000313" key="6">
    <source>
        <dbReference type="EMBL" id="QDT37807.1"/>
    </source>
</evidence>
<dbReference type="GO" id="GO:0004143">
    <property type="term" value="F:ATP-dependent diacylglycerol kinase activity"/>
    <property type="evidence" value="ECO:0007669"/>
    <property type="project" value="UniProtKB-EC"/>
</dbReference>
<dbReference type="EC" id="2.7.1.107" evidence="6"/>
<evidence type="ECO:0000259" key="5">
    <source>
        <dbReference type="PROSITE" id="PS50146"/>
    </source>
</evidence>
<organism evidence="6 7">
    <name type="scientific">Stratiformator vulcanicus</name>
    <dbReference type="NCBI Taxonomy" id="2527980"/>
    <lineage>
        <taxon>Bacteria</taxon>
        <taxon>Pseudomonadati</taxon>
        <taxon>Planctomycetota</taxon>
        <taxon>Planctomycetia</taxon>
        <taxon>Planctomycetales</taxon>
        <taxon>Planctomycetaceae</taxon>
        <taxon>Stratiformator</taxon>
    </lineage>
</organism>
<dbReference type="KEGG" id="svp:Pan189_21890"/>
<proteinExistence type="predicted"/>
<dbReference type="GO" id="GO:0005524">
    <property type="term" value="F:ATP binding"/>
    <property type="evidence" value="ECO:0007669"/>
    <property type="project" value="UniProtKB-KW"/>
</dbReference>
<dbReference type="InterPro" id="IPR050187">
    <property type="entry name" value="Lipid_Phosphate_FormReg"/>
</dbReference>
<dbReference type="Gene3D" id="2.60.200.40">
    <property type="match status" value="1"/>
</dbReference>